<keyword evidence="2" id="KW-0812">Transmembrane</keyword>
<dbReference type="SUPFAM" id="SSF48452">
    <property type="entry name" value="TPR-like"/>
    <property type="match status" value="1"/>
</dbReference>
<keyword evidence="2" id="KW-0472">Membrane</keyword>
<dbReference type="AlphaFoldDB" id="A0A2I0QVU0"/>
<dbReference type="Gene3D" id="1.25.40.10">
    <property type="entry name" value="Tetratricopeptide repeat domain"/>
    <property type="match status" value="1"/>
</dbReference>
<dbReference type="Proteomes" id="UP000243524">
    <property type="component" value="Unassembled WGS sequence"/>
</dbReference>
<keyword evidence="2" id="KW-1133">Transmembrane helix</keyword>
<gene>
    <name evidence="3" type="ORF">CEY16_01465</name>
</gene>
<dbReference type="InterPro" id="IPR047676">
    <property type="entry name" value="FxLYD_dom"/>
</dbReference>
<protein>
    <submittedName>
        <fullName evidence="3">Zinc ribbon domain-containing protein</fullName>
    </submittedName>
</protein>
<proteinExistence type="predicted"/>
<comment type="caution">
    <text evidence="3">The sequence shown here is derived from an EMBL/GenBank/DDBJ whole genome shotgun (WGS) entry which is preliminary data.</text>
</comment>
<dbReference type="PROSITE" id="PS50005">
    <property type="entry name" value="TPR"/>
    <property type="match status" value="1"/>
</dbReference>
<evidence type="ECO:0000313" key="4">
    <source>
        <dbReference type="Proteomes" id="UP000243524"/>
    </source>
</evidence>
<dbReference type="OrthoDB" id="1822804at2"/>
<feature type="repeat" description="TPR" evidence="1">
    <location>
        <begin position="72"/>
        <end position="105"/>
    </location>
</feature>
<accession>A0A2I0QVU0</accession>
<dbReference type="InterPro" id="IPR019734">
    <property type="entry name" value="TPR_rpt"/>
</dbReference>
<evidence type="ECO:0000313" key="3">
    <source>
        <dbReference type="EMBL" id="PKR78453.1"/>
    </source>
</evidence>
<dbReference type="InterPro" id="IPR011990">
    <property type="entry name" value="TPR-like_helical_dom_sf"/>
</dbReference>
<reference evidence="3 4" key="1">
    <citation type="submission" date="2017-06" db="EMBL/GenBank/DDBJ databases">
        <title>the draft geome sequence of Illustriluteabacillus marina B3227.</title>
        <authorList>
            <person name="He R.-H."/>
            <person name="Du Z.-J."/>
        </authorList>
    </citation>
    <scope>NUCLEOTIDE SEQUENCE [LARGE SCALE GENOMIC DNA]</scope>
    <source>
        <strain evidence="3 4">B3227</strain>
    </source>
</reference>
<evidence type="ECO:0000256" key="1">
    <source>
        <dbReference type="PROSITE-ProRule" id="PRU00339"/>
    </source>
</evidence>
<dbReference type="RefSeq" id="WP_101330197.1">
    <property type="nucleotide sequence ID" value="NZ_PJNH01000001.1"/>
</dbReference>
<feature type="transmembrane region" description="Helical" evidence="2">
    <location>
        <begin position="43"/>
        <end position="65"/>
    </location>
</feature>
<sequence>MTYCPQCGAKSLENEKYCVICGSQLPMNIEERTQHEHKGFNKWWLAPLLSVVLVLLLGIGLHFYLEYTKDQARAAYEEGTEYALDGQFSQAKEQFELALQYHPNNNAAEQGSKFMSVAIEVHEQIQSIDSLVEEEAYQQALNLTKEAEERLSPYNGEVINYLLSEIVKKREQVKTLQIESRLAQGPSIDELKMLLWQVESIETDKATELASTMKERIVNYTFTNASESLQENQFTEALAIVDDGLRYVPENERLSSLKSTIESQKLAFENNQRQRTEQALSQFELEQEQNANDAIELVNIEVDPDEFGDVVVKGKVKSIATVPIYSVSVEYNLLNEDDEVVLENQTIVVPEDLFPEETGTFEYTHYDVTEEVTVEINKISWFLENQ</sequence>
<dbReference type="EMBL" id="PJNH01000001">
    <property type="protein sequence ID" value="PKR78453.1"/>
    <property type="molecule type" value="Genomic_DNA"/>
</dbReference>
<evidence type="ECO:0000256" key="2">
    <source>
        <dbReference type="SAM" id="Phobius"/>
    </source>
</evidence>
<keyword evidence="4" id="KW-1185">Reference proteome</keyword>
<keyword evidence="1" id="KW-0802">TPR repeat</keyword>
<name>A0A2I0QVU0_9BACI</name>
<organism evidence="3 4">
    <name type="scientific">Halalkalibacillus sediminis</name>
    <dbReference type="NCBI Taxonomy" id="2018042"/>
    <lineage>
        <taxon>Bacteria</taxon>
        <taxon>Bacillati</taxon>
        <taxon>Bacillota</taxon>
        <taxon>Bacilli</taxon>
        <taxon>Bacillales</taxon>
        <taxon>Bacillaceae</taxon>
        <taxon>Halalkalibacillus</taxon>
    </lineage>
</organism>
<dbReference type="NCBIfam" id="NF038353">
    <property type="entry name" value="FxLYD_dom"/>
    <property type="match status" value="1"/>
</dbReference>